<comment type="caution">
    <text evidence="1">The sequence shown here is derived from an EMBL/GenBank/DDBJ whole genome shotgun (WGS) entry which is preliminary data.</text>
</comment>
<accession>A0A2T2XV83</accession>
<reference evidence="1 2" key="1">
    <citation type="submission" date="2018-03" db="EMBL/GenBank/DDBJ databases">
        <title>First report of an OXA-48+CTX-M-M-producing Kluyvera ascorbata clone recovered from patients admitted in a University Hospital in Madrid, Spain.</title>
        <authorList>
            <person name="Hernandez-Garcia M."/>
            <person name="Leon-Sampedro R."/>
            <person name="Perez-Viso B."/>
            <person name="Morosini M.I."/>
            <person name="Lopez-Fresnena N."/>
            <person name="Coque T.M."/>
            <person name="Bonten M."/>
            <person name="Malhotra-Kumar S."/>
            <person name="Ruiz-Garbajosa P."/>
            <person name="Canton R."/>
        </authorList>
    </citation>
    <scope>NUCLEOTIDE SEQUENCE [LARGE SCALE GENOMIC DNA]</scope>
    <source>
        <strain evidence="1 2">KA2</strain>
    </source>
</reference>
<keyword evidence="2" id="KW-1185">Reference proteome</keyword>
<sequence length="67" mass="7446">MITLEIVASPRHSTQFPGLSIEHGQICQFGKPRSVAMNGRGIHQTSLRTAEGRVITLPVCRLFDWQA</sequence>
<dbReference type="Proteomes" id="UP000240892">
    <property type="component" value="Unassembled WGS sequence"/>
</dbReference>
<dbReference type="AlphaFoldDB" id="A0A2T2XV83"/>
<dbReference type="RefSeq" id="WP_106930975.1">
    <property type="nucleotide sequence ID" value="NZ_CABMMU010000043.1"/>
</dbReference>
<name>A0A2T2XV83_9ENTR</name>
<evidence type="ECO:0000313" key="1">
    <source>
        <dbReference type="EMBL" id="PSR44171.1"/>
    </source>
</evidence>
<gene>
    <name evidence="1" type="ORF">C8256_24725</name>
</gene>
<evidence type="ECO:0000313" key="2">
    <source>
        <dbReference type="Proteomes" id="UP000240892"/>
    </source>
</evidence>
<dbReference type="EMBL" id="PYHO01000043">
    <property type="protein sequence ID" value="PSR44171.1"/>
    <property type="molecule type" value="Genomic_DNA"/>
</dbReference>
<organism evidence="1 2">
    <name type="scientific">Kluyvera genomosp. 2</name>
    <dbReference type="NCBI Taxonomy" id="2774054"/>
    <lineage>
        <taxon>Bacteria</taxon>
        <taxon>Pseudomonadati</taxon>
        <taxon>Pseudomonadota</taxon>
        <taxon>Gammaproteobacteria</taxon>
        <taxon>Enterobacterales</taxon>
        <taxon>Enterobacteriaceae</taxon>
        <taxon>Kluyvera</taxon>
    </lineage>
</organism>
<proteinExistence type="predicted"/>
<protein>
    <submittedName>
        <fullName evidence="1">Uncharacterized protein</fullName>
    </submittedName>
</protein>